<dbReference type="Proteomes" id="UP000054144">
    <property type="component" value="Unassembled WGS sequence"/>
</dbReference>
<organism evidence="1 2">
    <name type="scientific">Fistulina hepatica ATCC 64428</name>
    <dbReference type="NCBI Taxonomy" id="1128425"/>
    <lineage>
        <taxon>Eukaryota</taxon>
        <taxon>Fungi</taxon>
        <taxon>Dikarya</taxon>
        <taxon>Basidiomycota</taxon>
        <taxon>Agaricomycotina</taxon>
        <taxon>Agaricomycetes</taxon>
        <taxon>Agaricomycetidae</taxon>
        <taxon>Agaricales</taxon>
        <taxon>Fistulinaceae</taxon>
        <taxon>Fistulina</taxon>
    </lineage>
</organism>
<reference evidence="1 2" key="1">
    <citation type="journal article" date="2015" name="Fungal Genet. Biol.">
        <title>Evolution of novel wood decay mechanisms in Agaricales revealed by the genome sequences of Fistulina hepatica and Cylindrobasidium torrendii.</title>
        <authorList>
            <person name="Floudas D."/>
            <person name="Held B.W."/>
            <person name="Riley R."/>
            <person name="Nagy L.G."/>
            <person name="Koehler G."/>
            <person name="Ransdell A.S."/>
            <person name="Younus H."/>
            <person name="Chow J."/>
            <person name="Chiniquy J."/>
            <person name="Lipzen A."/>
            <person name="Tritt A."/>
            <person name="Sun H."/>
            <person name="Haridas S."/>
            <person name="LaButti K."/>
            <person name="Ohm R.A."/>
            <person name="Kues U."/>
            <person name="Blanchette R.A."/>
            <person name="Grigoriev I.V."/>
            <person name="Minto R.E."/>
            <person name="Hibbett D.S."/>
        </authorList>
    </citation>
    <scope>NUCLEOTIDE SEQUENCE [LARGE SCALE GENOMIC DNA]</scope>
    <source>
        <strain evidence="1 2">ATCC 64428</strain>
    </source>
</reference>
<dbReference type="EMBL" id="KN881931">
    <property type="protein sequence ID" value="KIY47604.1"/>
    <property type="molecule type" value="Genomic_DNA"/>
</dbReference>
<accession>A0A0D7AB11</accession>
<evidence type="ECO:0000313" key="1">
    <source>
        <dbReference type="EMBL" id="KIY47604.1"/>
    </source>
</evidence>
<proteinExistence type="predicted"/>
<name>A0A0D7AB11_9AGAR</name>
<gene>
    <name evidence="1" type="ORF">FISHEDRAFT_59569</name>
</gene>
<dbReference type="AlphaFoldDB" id="A0A0D7AB11"/>
<evidence type="ECO:0000313" key="2">
    <source>
        <dbReference type="Proteomes" id="UP000054144"/>
    </source>
</evidence>
<dbReference type="OrthoDB" id="3244185at2759"/>
<keyword evidence="2" id="KW-1185">Reference proteome</keyword>
<protein>
    <submittedName>
        <fullName evidence="1">Uncharacterized protein</fullName>
    </submittedName>
</protein>
<sequence length="242" mass="27479">MDDSVGLEDAVQTWTKQPAIYGMSLEVLEEKHGCNNLKDHIQHFINNVLAESGVPRLSNARLRTCNLRFDRVAIYHRFKFIGLNGTTLDAIKARPAREIQPARYDIAVVCVNDGAASTGLDGHRIGHVKAIFALPNRICVQGYWMDAPAQWPRTPLAYVEWYNMDGPHSLHNMYKVDKPHLSSSGCALAAVIELETIWESCMLIPRFHGPVDAEWTSENVLDHCSSFWLNNWQHKCTYSTMW</sequence>